<gene>
    <name evidence="1" type="ORF">A5821_000344</name>
</gene>
<keyword evidence="2" id="KW-1185">Reference proteome</keyword>
<sequence>MARRDTVKMLKDDISLYAKYVKLFNRSENWHIVAGTQKIERRVMYFEEGKFGKQYKVLDSIELQDVYSEIQFVFDHKQTMIGRRTGRGGALLFTGKGDAYKEISQRLAYNQKLKIHGKIYRLNQ</sequence>
<dbReference type="EMBL" id="CP147244">
    <property type="protein sequence ID" value="WYJ99267.1"/>
    <property type="molecule type" value="Genomic_DNA"/>
</dbReference>
<reference evidence="1" key="2">
    <citation type="submission" date="2024-03" db="EMBL/GenBank/DDBJ databases">
        <title>The Genome Sequence of Enterococcus sp. DIV0205d.</title>
        <authorList>
            <consortium name="The Broad Institute Genomics Platform"/>
            <consortium name="The Broad Institute Microbial Omics Core"/>
            <consortium name="The Broad Institute Genomic Center for Infectious Diseases"/>
            <person name="Earl A."/>
            <person name="Manson A."/>
            <person name="Gilmore M."/>
            <person name="Schwartman J."/>
            <person name="Shea T."/>
            <person name="Abouelleil A."/>
            <person name="Cao P."/>
            <person name="Chapman S."/>
            <person name="Cusick C."/>
            <person name="Young S."/>
            <person name="Neafsey D."/>
            <person name="Nusbaum C."/>
            <person name="Birren B."/>
        </authorList>
    </citation>
    <scope>NUCLEOTIDE SEQUENCE</scope>
    <source>
        <strain evidence="1">7F3_DIV0205</strain>
    </source>
</reference>
<evidence type="ECO:0000313" key="1">
    <source>
        <dbReference type="EMBL" id="WYJ99267.1"/>
    </source>
</evidence>
<organism evidence="1 2">
    <name type="scientific">Candidatus Enterococcus palustris</name>
    <dbReference type="NCBI Taxonomy" id="1834189"/>
    <lineage>
        <taxon>Bacteria</taxon>
        <taxon>Bacillati</taxon>
        <taxon>Bacillota</taxon>
        <taxon>Bacilli</taxon>
        <taxon>Lactobacillales</taxon>
        <taxon>Enterococcaceae</taxon>
        <taxon>Enterococcus</taxon>
    </lineage>
</organism>
<reference evidence="1" key="1">
    <citation type="submission" date="2017-05" db="EMBL/GenBank/DDBJ databases">
        <authorList>
            <consortium name="The Broad Institute Genomics Platform"/>
            <consortium name="The Broad Institute Genomic Center for Infectious Diseases"/>
            <person name="Earl A."/>
            <person name="Manson A."/>
            <person name="Schwartman J."/>
            <person name="Gilmore M."/>
            <person name="Abouelleil A."/>
            <person name="Cao P."/>
            <person name="Chapman S."/>
            <person name="Cusick C."/>
            <person name="Shea T."/>
            <person name="Young S."/>
            <person name="Neafsey D."/>
            <person name="Nusbaum C."/>
            <person name="Birren B."/>
        </authorList>
    </citation>
    <scope>NUCLEOTIDE SEQUENCE</scope>
    <source>
        <strain evidence="1">7F3_DIV0205</strain>
    </source>
</reference>
<dbReference type="RefSeq" id="WP_086312793.1">
    <property type="nucleotide sequence ID" value="NZ_CP147244.1"/>
</dbReference>
<accession>A0AAQ3W693</accession>
<name>A0AAQ3W693_9ENTE</name>
<protein>
    <submittedName>
        <fullName evidence="1">Uncharacterized protein</fullName>
    </submittedName>
</protein>
<evidence type="ECO:0000313" key="2">
    <source>
        <dbReference type="Proteomes" id="UP000194948"/>
    </source>
</evidence>
<proteinExistence type="predicted"/>
<dbReference type="AlphaFoldDB" id="A0AAQ3W693"/>
<dbReference type="Proteomes" id="UP000194948">
    <property type="component" value="Chromosome"/>
</dbReference>